<dbReference type="EMBL" id="JAWWNJ010000007">
    <property type="protein sequence ID" value="KAK7052483.1"/>
    <property type="molecule type" value="Genomic_DNA"/>
</dbReference>
<evidence type="ECO:0000313" key="2">
    <source>
        <dbReference type="Proteomes" id="UP001362999"/>
    </source>
</evidence>
<organism evidence="1 2">
    <name type="scientific">Favolaschia claudopus</name>
    <dbReference type="NCBI Taxonomy" id="2862362"/>
    <lineage>
        <taxon>Eukaryota</taxon>
        <taxon>Fungi</taxon>
        <taxon>Dikarya</taxon>
        <taxon>Basidiomycota</taxon>
        <taxon>Agaricomycotina</taxon>
        <taxon>Agaricomycetes</taxon>
        <taxon>Agaricomycetidae</taxon>
        <taxon>Agaricales</taxon>
        <taxon>Marasmiineae</taxon>
        <taxon>Mycenaceae</taxon>
        <taxon>Favolaschia</taxon>
    </lineage>
</organism>
<evidence type="ECO:0008006" key="3">
    <source>
        <dbReference type="Google" id="ProtNLM"/>
    </source>
</evidence>
<proteinExistence type="predicted"/>
<name>A0AAW0DLK6_9AGAR</name>
<accession>A0AAW0DLK6</accession>
<sequence>MSESSQAPYTVSISDLRSKLDLSNRWEESDHGIWSAWAGSSLKFHSQKPVSNISLKIGHKTDRKDRWNGGTPSFAVSVAENMGLNSNSPVKIKTFEAEPGTLVKLWEEPIRDCDVEIMLIDWASVLEIEGFSTPVYDPDQFGIVNLNPSHTTEQMLFIGDSITCGLALDKSAGGQPIPRGVLDAFACRALSILQEKHSRVLSFEALAYPGICLVGGRRENRDSADDGELGMVDRFFHTSPWEAVPWRPRGRPRFICIALGTNDEANDVSPSVFRDTLMNFIRKLAAVFDSVKAFYIVPPFRDFHEVDSGKIHCDLVSDPIIVDDLLIEVCGHINSRMIAEYTVDGLHPTVEGHNVLADNLAGFLVDHLPPPPPAFPDE</sequence>
<dbReference type="Proteomes" id="UP001362999">
    <property type="component" value="Unassembled WGS sequence"/>
</dbReference>
<keyword evidence="2" id="KW-1185">Reference proteome</keyword>
<evidence type="ECO:0000313" key="1">
    <source>
        <dbReference type="EMBL" id="KAK7052483.1"/>
    </source>
</evidence>
<comment type="caution">
    <text evidence="1">The sequence shown here is derived from an EMBL/GenBank/DDBJ whole genome shotgun (WGS) entry which is preliminary data.</text>
</comment>
<dbReference type="Gene3D" id="3.40.50.1110">
    <property type="entry name" value="SGNH hydrolase"/>
    <property type="match status" value="1"/>
</dbReference>
<dbReference type="InterPro" id="IPR036514">
    <property type="entry name" value="SGNH_hydro_sf"/>
</dbReference>
<protein>
    <recommendedName>
        <fullName evidence="3">SGNH hydrolase-type esterase domain-containing protein</fullName>
    </recommendedName>
</protein>
<gene>
    <name evidence="1" type="ORF">R3P38DRAFT_1647259</name>
</gene>
<dbReference type="AlphaFoldDB" id="A0AAW0DLK6"/>
<reference evidence="1 2" key="1">
    <citation type="journal article" date="2024" name="J Genomics">
        <title>Draft genome sequencing and assembly of Favolaschia claudopus CIRM-BRFM 2984 isolated from oak limbs.</title>
        <authorList>
            <person name="Navarro D."/>
            <person name="Drula E."/>
            <person name="Chaduli D."/>
            <person name="Cazenave R."/>
            <person name="Ahrendt S."/>
            <person name="Wang J."/>
            <person name="Lipzen A."/>
            <person name="Daum C."/>
            <person name="Barry K."/>
            <person name="Grigoriev I.V."/>
            <person name="Favel A."/>
            <person name="Rosso M.N."/>
            <person name="Martin F."/>
        </authorList>
    </citation>
    <scope>NUCLEOTIDE SEQUENCE [LARGE SCALE GENOMIC DNA]</scope>
    <source>
        <strain evidence="1 2">CIRM-BRFM 2984</strain>
    </source>
</reference>
<dbReference type="SUPFAM" id="SSF52266">
    <property type="entry name" value="SGNH hydrolase"/>
    <property type="match status" value="1"/>
</dbReference>
<dbReference type="CDD" id="cd00229">
    <property type="entry name" value="SGNH_hydrolase"/>
    <property type="match status" value="1"/>
</dbReference>